<dbReference type="Gene3D" id="1.10.287.130">
    <property type="match status" value="1"/>
</dbReference>
<evidence type="ECO:0000256" key="8">
    <source>
        <dbReference type="ARBA" id="ARBA00023012"/>
    </source>
</evidence>
<dbReference type="PANTHER" id="PTHR43065:SF10">
    <property type="entry name" value="PEROXIDE STRESS-ACTIVATED HISTIDINE KINASE MAK3"/>
    <property type="match status" value="1"/>
</dbReference>
<dbReference type="EC" id="2.7.13.3" evidence="2"/>
<dbReference type="SUPFAM" id="SSF47384">
    <property type="entry name" value="Homodimeric domain of signal transducing histidine kinase"/>
    <property type="match status" value="1"/>
</dbReference>
<dbReference type="EMBL" id="QFYP01000001">
    <property type="protein sequence ID" value="RAK59781.1"/>
    <property type="molecule type" value="Genomic_DNA"/>
</dbReference>
<dbReference type="GO" id="GO:0000155">
    <property type="term" value="F:phosphorelay sensor kinase activity"/>
    <property type="evidence" value="ECO:0007669"/>
    <property type="project" value="InterPro"/>
</dbReference>
<dbReference type="InterPro" id="IPR036097">
    <property type="entry name" value="HisK_dim/P_sf"/>
</dbReference>
<dbReference type="SUPFAM" id="SSF55874">
    <property type="entry name" value="ATPase domain of HSP90 chaperone/DNA topoisomerase II/histidine kinase"/>
    <property type="match status" value="1"/>
</dbReference>
<evidence type="ECO:0000256" key="5">
    <source>
        <dbReference type="ARBA" id="ARBA00022741"/>
    </source>
</evidence>
<dbReference type="Pfam" id="PF00512">
    <property type="entry name" value="HisKA"/>
    <property type="match status" value="1"/>
</dbReference>
<name>A0A328B040_9CAUL</name>
<protein>
    <recommendedName>
        <fullName evidence="2">histidine kinase</fullName>
        <ecNumber evidence="2">2.7.13.3</ecNumber>
    </recommendedName>
</protein>
<evidence type="ECO:0000256" key="10">
    <source>
        <dbReference type="SAM" id="Phobius"/>
    </source>
</evidence>
<feature type="region of interest" description="Disordered" evidence="9">
    <location>
        <begin position="526"/>
        <end position="554"/>
    </location>
</feature>
<dbReference type="InterPro" id="IPR003661">
    <property type="entry name" value="HisK_dim/P_dom"/>
</dbReference>
<dbReference type="AlphaFoldDB" id="A0A328B040"/>
<evidence type="ECO:0000256" key="4">
    <source>
        <dbReference type="ARBA" id="ARBA00022679"/>
    </source>
</evidence>
<gene>
    <name evidence="12" type="ORF">DJ021_08185</name>
</gene>
<evidence type="ECO:0000256" key="1">
    <source>
        <dbReference type="ARBA" id="ARBA00000085"/>
    </source>
</evidence>
<feature type="transmembrane region" description="Helical" evidence="10">
    <location>
        <begin position="202"/>
        <end position="222"/>
    </location>
</feature>
<keyword evidence="13" id="KW-1185">Reference proteome</keyword>
<dbReference type="PRINTS" id="PR00344">
    <property type="entry name" value="BCTRLSENSOR"/>
</dbReference>
<dbReference type="Pfam" id="PF17158">
    <property type="entry name" value="MASE4"/>
    <property type="match status" value="1"/>
</dbReference>
<evidence type="ECO:0000313" key="12">
    <source>
        <dbReference type="EMBL" id="RAK59781.1"/>
    </source>
</evidence>
<feature type="transmembrane region" description="Helical" evidence="10">
    <location>
        <begin position="27"/>
        <end position="48"/>
    </location>
</feature>
<feature type="transmembrane region" description="Helical" evidence="10">
    <location>
        <begin position="127"/>
        <end position="147"/>
    </location>
</feature>
<dbReference type="PANTHER" id="PTHR43065">
    <property type="entry name" value="SENSOR HISTIDINE KINASE"/>
    <property type="match status" value="1"/>
</dbReference>
<keyword evidence="8" id="KW-0902">Two-component regulatory system</keyword>
<evidence type="ECO:0000256" key="9">
    <source>
        <dbReference type="SAM" id="MobiDB-lite"/>
    </source>
</evidence>
<feature type="transmembrane region" description="Helical" evidence="10">
    <location>
        <begin position="229"/>
        <end position="251"/>
    </location>
</feature>
<keyword evidence="4" id="KW-0808">Transferase</keyword>
<organism evidence="12 13">
    <name type="scientific">Phenylobacterium hankyongense</name>
    <dbReference type="NCBI Taxonomy" id="1813876"/>
    <lineage>
        <taxon>Bacteria</taxon>
        <taxon>Pseudomonadati</taxon>
        <taxon>Pseudomonadota</taxon>
        <taxon>Alphaproteobacteria</taxon>
        <taxon>Caulobacterales</taxon>
        <taxon>Caulobacteraceae</taxon>
        <taxon>Phenylobacterium</taxon>
    </lineage>
</organism>
<dbReference type="SMART" id="SM00387">
    <property type="entry name" value="HATPase_c"/>
    <property type="match status" value="1"/>
</dbReference>
<dbReference type="CDD" id="cd00082">
    <property type="entry name" value="HisKA"/>
    <property type="match status" value="1"/>
</dbReference>
<dbReference type="PROSITE" id="PS50109">
    <property type="entry name" value="HIS_KIN"/>
    <property type="match status" value="1"/>
</dbReference>
<dbReference type="Pfam" id="PF02518">
    <property type="entry name" value="HATPase_c"/>
    <property type="match status" value="1"/>
</dbReference>
<comment type="catalytic activity">
    <reaction evidence="1">
        <text>ATP + protein L-histidine = ADP + protein N-phospho-L-histidine.</text>
        <dbReference type="EC" id="2.7.13.3"/>
    </reaction>
</comment>
<evidence type="ECO:0000256" key="7">
    <source>
        <dbReference type="ARBA" id="ARBA00022840"/>
    </source>
</evidence>
<evidence type="ECO:0000256" key="6">
    <source>
        <dbReference type="ARBA" id="ARBA00022777"/>
    </source>
</evidence>
<keyword evidence="5" id="KW-0547">Nucleotide-binding</keyword>
<accession>A0A328B040</accession>
<comment type="caution">
    <text evidence="12">The sequence shown here is derived from an EMBL/GenBank/DDBJ whole genome shotgun (WGS) entry which is preliminary data.</text>
</comment>
<feature type="transmembrane region" description="Helical" evidence="10">
    <location>
        <begin position="54"/>
        <end position="78"/>
    </location>
</feature>
<dbReference type="SMART" id="SM00388">
    <property type="entry name" value="HisKA"/>
    <property type="match status" value="1"/>
</dbReference>
<keyword evidence="7" id="KW-0067">ATP-binding</keyword>
<feature type="transmembrane region" description="Helical" evidence="10">
    <location>
        <begin position="263"/>
        <end position="289"/>
    </location>
</feature>
<reference evidence="13" key="1">
    <citation type="submission" date="2018-05" db="EMBL/GenBank/DDBJ databases">
        <authorList>
            <person name="Li X."/>
        </authorList>
    </citation>
    <scope>NUCLEOTIDE SEQUENCE [LARGE SCALE GENOMIC DNA]</scope>
    <source>
        <strain evidence="13">HKS-05</strain>
    </source>
</reference>
<dbReference type="InterPro" id="IPR004358">
    <property type="entry name" value="Sig_transdc_His_kin-like_C"/>
</dbReference>
<dbReference type="InterPro" id="IPR005467">
    <property type="entry name" value="His_kinase_dom"/>
</dbReference>
<keyword evidence="10" id="KW-1133">Transmembrane helix</keyword>
<dbReference type="Gene3D" id="3.30.565.10">
    <property type="entry name" value="Histidine kinase-like ATPase, C-terminal domain"/>
    <property type="match status" value="1"/>
</dbReference>
<evidence type="ECO:0000256" key="2">
    <source>
        <dbReference type="ARBA" id="ARBA00012438"/>
    </source>
</evidence>
<keyword evidence="3" id="KW-0597">Phosphoprotein</keyword>
<dbReference type="InterPro" id="IPR003594">
    <property type="entry name" value="HATPase_dom"/>
</dbReference>
<dbReference type="InterPro" id="IPR033424">
    <property type="entry name" value="MASE4"/>
</dbReference>
<keyword evidence="10" id="KW-0472">Membrane</keyword>
<keyword evidence="10" id="KW-0812">Transmembrane</keyword>
<sequence>MIGAAAVLKEQDFILSSLAPSPGQKRLALAVVVFLLAAFFTIVGPLAAVHLPKVGAFIAIYATAMFVTDMITAVLLFAQFSILRSRALLAISSGYLFAALMVIPWMLTFPSVIAPTGLLGAGLQSTVWLYMIWHAGFPIMVIAYALLKDVDPTQRLWAGSVRTAILWTVGLTAGVVCAATYLVTADPQLPPLMLDPVQLSPLWAYAAAGPILLSVTAGVLLWTRRRSVLDLWLMVVMCAYVIEIGLIRFPIPARYSIGWYSGRVIGVLSASLVLFVLLYEITTLYAGLLRAVSAQRREREARLMTGDAVSASIAHEIRQPLAAMTTSAAAGRRWLNRETPDLPEAMAAFEAISTAGERAGALIEGIRAMFRKDAMTRTSVDMNELVSEALGQLSDELREHRISVRTELPTRAPRVTGDRVQLQQVLVNLIANAIDAMANTEGPRELRVKSAAHEAGGAVISVSDTGPGVEATHRDQIFNPLFTTKAHGMGMGLSICRSIVEAHDGQLWVTPNRPHGAVFQLLVPADPADSAGREKPSKGDVRASGGDPAVARLQ</sequence>
<feature type="compositionally biased region" description="Basic and acidic residues" evidence="9">
    <location>
        <begin position="531"/>
        <end position="541"/>
    </location>
</feature>
<keyword evidence="6 12" id="KW-0418">Kinase</keyword>
<proteinExistence type="predicted"/>
<feature type="domain" description="Histidine kinase" evidence="11">
    <location>
        <begin position="312"/>
        <end position="527"/>
    </location>
</feature>
<dbReference type="GO" id="GO:0005524">
    <property type="term" value="F:ATP binding"/>
    <property type="evidence" value="ECO:0007669"/>
    <property type="project" value="UniProtKB-KW"/>
</dbReference>
<dbReference type="InterPro" id="IPR036890">
    <property type="entry name" value="HATPase_C_sf"/>
</dbReference>
<dbReference type="Proteomes" id="UP000249842">
    <property type="component" value="Unassembled WGS sequence"/>
</dbReference>
<feature type="transmembrane region" description="Helical" evidence="10">
    <location>
        <begin position="87"/>
        <end position="107"/>
    </location>
</feature>
<feature type="transmembrane region" description="Helical" evidence="10">
    <location>
        <begin position="159"/>
        <end position="182"/>
    </location>
</feature>
<evidence type="ECO:0000256" key="3">
    <source>
        <dbReference type="ARBA" id="ARBA00022553"/>
    </source>
</evidence>
<dbReference type="OrthoDB" id="9789238at2"/>
<evidence type="ECO:0000259" key="11">
    <source>
        <dbReference type="PROSITE" id="PS50109"/>
    </source>
</evidence>
<evidence type="ECO:0000313" key="13">
    <source>
        <dbReference type="Proteomes" id="UP000249842"/>
    </source>
</evidence>